<reference evidence="2 3" key="1">
    <citation type="submission" date="2024-08" db="EMBL/GenBank/DDBJ databases">
        <authorList>
            <person name="Cucini C."/>
            <person name="Frati F."/>
        </authorList>
    </citation>
    <scope>NUCLEOTIDE SEQUENCE [LARGE SCALE GENOMIC DNA]</scope>
</reference>
<keyword evidence="1" id="KW-1133">Transmembrane helix</keyword>
<protein>
    <submittedName>
        <fullName evidence="2">Uncharacterized protein</fullName>
    </submittedName>
</protein>
<evidence type="ECO:0000313" key="2">
    <source>
        <dbReference type="EMBL" id="CAL8132822.1"/>
    </source>
</evidence>
<keyword evidence="1" id="KW-0472">Membrane</keyword>
<gene>
    <name evidence="2" type="ORF">ODALV1_LOCUS24779</name>
</gene>
<dbReference type="EMBL" id="CAXLJM020000093">
    <property type="protein sequence ID" value="CAL8132822.1"/>
    <property type="molecule type" value="Genomic_DNA"/>
</dbReference>
<name>A0ABP1RPY9_9HEXA</name>
<proteinExistence type="predicted"/>
<sequence>MFPKDLSIYRLFKDMEQAKLVAFKVPTVILSWTRYRKPSKKLRVWSVRAFVTSSLLIFIDCDDRKVFIGCFSCDNDLRQHPYKNLGRRLNYDILLVELLIDIHTFEDISMFWTTVNSKLHFEETDESSTNCFSITTDSKGEIDDPGEECATYHTFFQYINCSNFDHCKIFFQTHIELAPQQPHELRYKNREIFHYGHKQVDYTFQILIPFMHPLDIGLRAFLSPFLLRVWLLLLVTLVCILLWLVLLERQKIVEVLFLQLSILLEQDPYIQSKMNKIQSHVVVLVFIFSAIALRQFYLSCLYSFIVMEPQATDYPKTIREVLNRTEFEIFTPITFWYEIEPLFWTEFPKSNRELAMLFENIVLRSFFMKERTELQTLYNVSARKAFEIYKYTSWSWSQGWKLVTVWGAMSVEKISSTFSRFAVVCNENCDGYWKLPFLGQTQWYRVSEMEMRFLSTHQFWSQMCANFATLKFSRFLGRFVDSGLHGWVSRRYNVQMRYEMTRTNGLRNLDQAGIYNGSLWSYLMLGNDVRRLVTTEEEATKASALIGILVIMTMVLMFGIIVLGLEILNLI</sequence>
<comment type="caution">
    <text evidence="2">The sequence shown here is derived from an EMBL/GenBank/DDBJ whole genome shotgun (WGS) entry which is preliminary data.</text>
</comment>
<dbReference type="Proteomes" id="UP001642540">
    <property type="component" value="Unassembled WGS sequence"/>
</dbReference>
<accession>A0ABP1RPY9</accession>
<feature type="transmembrane region" description="Helical" evidence="1">
    <location>
        <begin position="281"/>
        <end position="305"/>
    </location>
</feature>
<feature type="transmembrane region" description="Helical" evidence="1">
    <location>
        <begin position="225"/>
        <end position="247"/>
    </location>
</feature>
<keyword evidence="3" id="KW-1185">Reference proteome</keyword>
<evidence type="ECO:0000313" key="3">
    <source>
        <dbReference type="Proteomes" id="UP001642540"/>
    </source>
</evidence>
<keyword evidence="1" id="KW-0812">Transmembrane</keyword>
<organism evidence="2 3">
    <name type="scientific">Orchesella dallaii</name>
    <dbReference type="NCBI Taxonomy" id="48710"/>
    <lineage>
        <taxon>Eukaryota</taxon>
        <taxon>Metazoa</taxon>
        <taxon>Ecdysozoa</taxon>
        <taxon>Arthropoda</taxon>
        <taxon>Hexapoda</taxon>
        <taxon>Collembola</taxon>
        <taxon>Entomobryomorpha</taxon>
        <taxon>Entomobryoidea</taxon>
        <taxon>Orchesellidae</taxon>
        <taxon>Orchesellinae</taxon>
        <taxon>Orchesella</taxon>
    </lineage>
</organism>
<evidence type="ECO:0000256" key="1">
    <source>
        <dbReference type="SAM" id="Phobius"/>
    </source>
</evidence>
<feature type="transmembrane region" description="Helical" evidence="1">
    <location>
        <begin position="544"/>
        <end position="568"/>
    </location>
</feature>